<dbReference type="InterPro" id="IPR013149">
    <property type="entry name" value="ADH-like_C"/>
</dbReference>
<feature type="domain" description="Enoyl reductase (ER)" evidence="3">
    <location>
        <begin position="11"/>
        <end position="323"/>
    </location>
</feature>
<dbReference type="RefSeq" id="WP_272777299.1">
    <property type="nucleotide sequence ID" value="NZ_JAQQLI010000016.1"/>
</dbReference>
<dbReference type="InterPro" id="IPR002364">
    <property type="entry name" value="Quin_OxRdtase/zeta-crystal_CS"/>
</dbReference>
<dbReference type="SUPFAM" id="SSF51735">
    <property type="entry name" value="NAD(P)-binding Rossmann-fold domains"/>
    <property type="match status" value="1"/>
</dbReference>
<keyword evidence="5" id="KW-1185">Reference proteome</keyword>
<reference evidence="4" key="1">
    <citation type="journal article" date="2023" name="Microbiol Resour">
        <title>Genome Sequences of Rhodoplanes serenus and Two Thermotolerant Strains, Rhodoplanes tepidamans and 'Rhodoplanes cryptolactis,' Further Refine the Genus.</title>
        <authorList>
            <person name="Rayyan A.A."/>
            <person name="Kyndt J.A."/>
        </authorList>
    </citation>
    <scope>NUCLEOTIDE SEQUENCE</scope>
    <source>
        <strain evidence="4">DSM 9987</strain>
    </source>
</reference>
<evidence type="ECO:0000256" key="2">
    <source>
        <dbReference type="ARBA" id="ARBA00023002"/>
    </source>
</evidence>
<dbReference type="SUPFAM" id="SSF50129">
    <property type="entry name" value="GroES-like"/>
    <property type="match status" value="1"/>
</dbReference>
<dbReference type="PANTHER" id="PTHR48106">
    <property type="entry name" value="QUINONE OXIDOREDUCTASE PIG3-RELATED"/>
    <property type="match status" value="1"/>
</dbReference>
<dbReference type="InterPro" id="IPR013154">
    <property type="entry name" value="ADH-like_N"/>
</dbReference>
<dbReference type="InterPro" id="IPR011032">
    <property type="entry name" value="GroES-like_sf"/>
</dbReference>
<reference evidence="4" key="2">
    <citation type="submission" date="2023-02" db="EMBL/GenBank/DDBJ databases">
        <authorList>
            <person name="Rayyan A."/>
            <person name="Meyer T."/>
            <person name="Kyndt J.A."/>
        </authorList>
    </citation>
    <scope>NUCLEOTIDE SEQUENCE</scope>
    <source>
        <strain evidence="4">DSM 9987</strain>
    </source>
</reference>
<organism evidence="4 5">
    <name type="scientific">Rhodoplanes tepidamans</name>
    <name type="common">Rhodoplanes cryptolactis</name>
    <dbReference type="NCBI Taxonomy" id="200616"/>
    <lineage>
        <taxon>Bacteria</taxon>
        <taxon>Pseudomonadati</taxon>
        <taxon>Pseudomonadota</taxon>
        <taxon>Alphaproteobacteria</taxon>
        <taxon>Hyphomicrobiales</taxon>
        <taxon>Nitrobacteraceae</taxon>
        <taxon>Rhodoplanes</taxon>
    </lineage>
</organism>
<dbReference type="PANTHER" id="PTHR48106:SF13">
    <property type="entry name" value="QUINONE OXIDOREDUCTASE-RELATED"/>
    <property type="match status" value="1"/>
</dbReference>
<dbReference type="SMART" id="SM00829">
    <property type="entry name" value="PKS_ER"/>
    <property type="match status" value="1"/>
</dbReference>
<keyword evidence="2" id="KW-0560">Oxidoreductase</keyword>
<dbReference type="InterPro" id="IPR047618">
    <property type="entry name" value="QOR-like"/>
</dbReference>
<dbReference type="NCBIfam" id="NF008024">
    <property type="entry name" value="PRK10754.1"/>
    <property type="match status" value="1"/>
</dbReference>
<keyword evidence="1" id="KW-0521">NADP</keyword>
<evidence type="ECO:0000313" key="4">
    <source>
        <dbReference type="EMBL" id="MDC7786450.1"/>
    </source>
</evidence>
<evidence type="ECO:0000259" key="3">
    <source>
        <dbReference type="SMART" id="SM00829"/>
    </source>
</evidence>
<dbReference type="Pfam" id="PF00107">
    <property type="entry name" value="ADH_zinc_N"/>
    <property type="match status" value="1"/>
</dbReference>
<proteinExistence type="predicted"/>
<evidence type="ECO:0000313" key="5">
    <source>
        <dbReference type="Proteomes" id="UP001165652"/>
    </source>
</evidence>
<protein>
    <submittedName>
        <fullName evidence="4">Quinone oxidoreductase</fullName>
    </submittedName>
</protein>
<evidence type="ECO:0000256" key="1">
    <source>
        <dbReference type="ARBA" id="ARBA00022857"/>
    </source>
</evidence>
<dbReference type="Proteomes" id="UP001165652">
    <property type="component" value="Unassembled WGS sequence"/>
</dbReference>
<dbReference type="InterPro" id="IPR036291">
    <property type="entry name" value="NAD(P)-bd_dom_sf"/>
</dbReference>
<sequence>MVAAVRVHKVGGPEVLTFEEVDVPAPGPGQIRIRQAACGINFIDTYFRQGMYASPTGLPFVVGNEGAGTVTAVGPDVTDFAVGDRVAYVITLGGYAEERILPAARALKVPDGVDLAEAGGMMLKGMTVCYLLRRTFKVEKGHTILIHAAAGGVGQIVCQWAKHLGATVIGTVGSKDKGEIATSLGCDHVVYYRDEDFVARVKEITGGALCDVVYDGVGKTTFPASLDCIRPLGMFVSFGSASGPVEAFNINLLQAKGSLFATRPTLNHYAATRPDYEGLANELFEVVRSGAVRIPVQTSYALKDARQAHVDLESRATTGSSILVP</sequence>
<name>A0ABT5J9X1_RHOTP</name>
<dbReference type="EMBL" id="JAQQLI010000016">
    <property type="protein sequence ID" value="MDC7786450.1"/>
    <property type="molecule type" value="Genomic_DNA"/>
</dbReference>
<dbReference type="CDD" id="cd05286">
    <property type="entry name" value="QOR2"/>
    <property type="match status" value="1"/>
</dbReference>
<gene>
    <name evidence="4" type="ORF">PQJ73_12230</name>
</gene>
<dbReference type="Gene3D" id="3.90.180.10">
    <property type="entry name" value="Medium-chain alcohol dehydrogenases, catalytic domain"/>
    <property type="match status" value="1"/>
</dbReference>
<comment type="caution">
    <text evidence="4">The sequence shown here is derived from an EMBL/GenBank/DDBJ whole genome shotgun (WGS) entry which is preliminary data.</text>
</comment>
<dbReference type="PROSITE" id="PS01162">
    <property type="entry name" value="QOR_ZETA_CRYSTAL"/>
    <property type="match status" value="1"/>
</dbReference>
<dbReference type="InterPro" id="IPR020843">
    <property type="entry name" value="ER"/>
</dbReference>
<accession>A0ABT5J9X1</accession>
<dbReference type="Gene3D" id="3.40.50.720">
    <property type="entry name" value="NAD(P)-binding Rossmann-like Domain"/>
    <property type="match status" value="1"/>
</dbReference>
<dbReference type="Pfam" id="PF08240">
    <property type="entry name" value="ADH_N"/>
    <property type="match status" value="1"/>
</dbReference>